<protein>
    <submittedName>
        <fullName evidence="5">Uncharacterized protein</fullName>
    </submittedName>
</protein>
<dbReference type="EMBL" id="LR862135">
    <property type="protein sequence ID" value="CAD1840446.1"/>
    <property type="molecule type" value="Genomic_DNA"/>
</dbReference>
<proteinExistence type="predicted"/>
<dbReference type="AlphaFoldDB" id="A0A6V7QC73"/>
<organism evidence="5">
    <name type="scientific">Ananas comosus var. bracteatus</name>
    <name type="common">red pineapple</name>
    <dbReference type="NCBI Taxonomy" id="296719"/>
    <lineage>
        <taxon>Eukaryota</taxon>
        <taxon>Viridiplantae</taxon>
        <taxon>Streptophyta</taxon>
        <taxon>Embryophyta</taxon>
        <taxon>Tracheophyta</taxon>
        <taxon>Spermatophyta</taxon>
        <taxon>Magnoliopsida</taxon>
        <taxon>Liliopsida</taxon>
        <taxon>Poales</taxon>
        <taxon>Bromeliaceae</taxon>
        <taxon>Bromelioideae</taxon>
        <taxon>Ananas</taxon>
    </lineage>
</organism>
<comment type="subcellular location">
    <subcellularLocation>
        <location evidence="1">Secreted</location>
    </subcellularLocation>
</comment>
<accession>A0A6V7QC73</accession>
<name>A0A6V7QC73_ANACO</name>
<evidence type="ECO:0000256" key="3">
    <source>
        <dbReference type="ARBA" id="ARBA00022729"/>
    </source>
</evidence>
<evidence type="ECO:0000256" key="4">
    <source>
        <dbReference type="SAM" id="SignalP"/>
    </source>
</evidence>
<dbReference type="GO" id="GO:0005576">
    <property type="term" value="C:extracellular region"/>
    <property type="evidence" value="ECO:0007669"/>
    <property type="project" value="UniProtKB-SubCell"/>
</dbReference>
<keyword evidence="2" id="KW-0964">Secreted</keyword>
<keyword evidence="3 4" id="KW-0732">Signal</keyword>
<evidence type="ECO:0000256" key="1">
    <source>
        <dbReference type="ARBA" id="ARBA00004613"/>
    </source>
</evidence>
<reference evidence="5" key="1">
    <citation type="submission" date="2020-07" db="EMBL/GenBank/DDBJ databases">
        <authorList>
            <person name="Lin J."/>
        </authorList>
    </citation>
    <scope>NUCLEOTIDE SEQUENCE</scope>
</reference>
<gene>
    <name evidence="5" type="ORF">CB5_LOCUS23657</name>
</gene>
<dbReference type="PANTHER" id="PTHR33191">
    <property type="entry name" value="RIPENING-RELATED PROTEIN 2-RELATED"/>
    <property type="match status" value="1"/>
</dbReference>
<feature type="signal peptide" evidence="4">
    <location>
        <begin position="1"/>
        <end position="25"/>
    </location>
</feature>
<evidence type="ECO:0000313" key="5">
    <source>
        <dbReference type="EMBL" id="CAD1840446.1"/>
    </source>
</evidence>
<sequence>MATSLLAFASLLLLVVLSNPDLAASVRIAGSCRASGYLPGKSGNCNRENYSDCCEDGKKYPQYRCSPPVTAETPATMTLNSFAKGGDGGGRRSATTSIIRMTKWWSRCRRGGSTG</sequence>
<dbReference type="Pfam" id="PF24300">
    <property type="entry name" value="KWL1"/>
    <property type="match status" value="1"/>
</dbReference>
<evidence type="ECO:0000256" key="2">
    <source>
        <dbReference type="ARBA" id="ARBA00022525"/>
    </source>
</evidence>
<dbReference type="InterPro" id="IPR039271">
    <property type="entry name" value="Kiwellin-like"/>
</dbReference>
<dbReference type="PANTHER" id="PTHR33191:SF58">
    <property type="entry name" value="RIPENING-RELATED PROTEIN 1"/>
    <property type="match status" value="1"/>
</dbReference>
<feature type="chain" id="PRO_5028348873" evidence="4">
    <location>
        <begin position="26"/>
        <end position="115"/>
    </location>
</feature>